<proteinExistence type="predicted"/>
<dbReference type="RefSeq" id="WP_204198253.1">
    <property type="nucleotide sequence ID" value="NZ_JAFEMC010000002.1"/>
</dbReference>
<dbReference type="EMBL" id="JAFEMC010000002">
    <property type="protein sequence ID" value="MBM6576363.1"/>
    <property type="molecule type" value="Genomic_DNA"/>
</dbReference>
<protein>
    <recommendedName>
        <fullName evidence="3">XRE family transcriptional regulator</fullName>
    </recommendedName>
</protein>
<accession>A0ABS2D753</accession>
<gene>
    <name evidence="1" type="ORF">ILT43_08255</name>
</gene>
<dbReference type="Proteomes" id="UP000763641">
    <property type="component" value="Unassembled WGS sequence"/>
</dbReference>
<evidence type="ECO:0000313" key="1">
    <source>
        <dbReference type="EMBL" id="MBM6576363.1"/>
    </source>
</evidence>
<reference evidence="1 2" key="1">
    <citation type="submission" date="2020-12" db="EMBL/GenBank/DDBJ databases">
        <title>Sphingomonas sp.</title>
        <authorList>
            <person name="Kim M.K."/>
        </authorList>
    </citation>
    <scope>NUCLEOTIDE SEQUENCE [LARGE SCALE GENOMIC DNA]</scope>
    <source>
        <strain evidence="1 2">BT552</strain>
    </source>
</reference>
<evidence type="ECO:0008006" key="3">
    <source>
        <dbReference type="Google" id="ProtNLM"/>
    </source>
</evidence>
<sequence length="99" mass="10942">MKTKLHLPALKPLNEGARRLAWFFGRGGDQAFDRFARTIGHHVSYVDRLISGEVEPVGDEANAIYWATGGAVWSRDWLRPADGAWADHPADRGMLAKAA</sequence>
<keyword evidence="2" id="KW-1185">Reference proteome</keyword>
<evidence type="ECO:0000313" key="2">
    <source>
        <dbReference type="Proteomes" id="UP000763641"/>
    </source>
</evidence>
<organism evidence="1 2">
    <name type="scientific">Sphingomonas longa</name>
    <dbReference type="NCBI Taxonomy" id="2778730"/>
    <lineage>
        <taxon>Bacteria</taxon>
        <taxon>Pseudomonadati</taxon>
        <taxon>Pseudomonadota</taxon>
        <taxon>Alphaproteobacteria</taxon>
        <taxon>Sphingomonadales</taxon>
        <taxon>Sphingomonadaceae</taxon>
        <taxon>Sphingomonas</taxon>
    </lineage>
</organism>
<name>A0ABS2D753_9SPHN</name>
<comment type="caution">
    <text evidence="1">The sequence shown here is derived from an EMBL/GenBank/DDBJ whole genome shotgun (WGS) entry which is preliminary data.</text>
</comment>